<evidence type="ECO:0000313" key="3">
    <source>
        <dbReference type="EMBL" id="EMA61512.1"/>
    </source>
</evidence>
<dbReference type="InterPro" id="IPR008969">
    <property type="entry name" value="CarboxyPept-like_regulatory"/>
</dbReference>
<dbReference type="Gene3D" id="2.60.40.10">
    <property type="entry name" value="Immunoglobulins"/>
    <property type="match status" value="1"/>
</dbReference>
<feature type="compositionally biased region" description="Basic and acidic residues" evidence="1">
    <location>
        <begin position="252"/>
        <end position="264"/>
    </location>
</feature>
<feature type="region of interest" description="Disordered" evidence="1">
    <location>
        <begin position="248"/>
        <end position="268"/>
    </location>
</feature>
<dbReference type="InterPro" id="IPR055522">
    <property type="entry name" value="DUF7096"/>
</dbReference>
<dbReference type="InterPro" id="IPR013783">
    <property type="entry name" value="Ig-like_fold"/>
</dbReference>
<feature type="compositionally biased region" description="Low complexity" evidence="1">
    <location>
        <begin position="65"/>
        <end position="84"/>
    </location>
</feature>
<comment type="caution">
    <text evidence="3">The sequence shown here is derived from an EMBL/GenBank/DDBJ whole genome shotgun (WGS) entry which is preliminary data.</text>
</comment>
<dbReference type="STRING" id="1227482.C469_07441"/>
<feature type="compositionally biased region" description="Acidic residues" evidence="1">
    <location>
        <begin position="612"/>
        <end position="696"/>
    </location>
</feature>
<feature type="compositionally biased region" description="Acidic residues" evidence="1">
    <location>
        <begin position="339"/>
        <end position="351"/>
    </location>
</feature>
<dbReference type="SUPFAM" id="SSF49464">
    <property type="entry name" value="Carboxypeptidase regulatory domain-like"/>
    <property type="match status" value="1"/>
</dbReference>
<evidence type="ECO:0000256" key="1">
    <source>
        <dbReference type="SAM" id="MobiDB-lite"/>
    </source>
</evidence>
<evidence type="ECO:0000259" key="2">
    <source>
        <dbReference type="Pfam" id="PF23379"/>
    </source>
</evidence>
<feature type="compositionally biased region" description="Low complexity" evidence="1">
    <location>
        <begin position="585"/>
        <end position="598"/>
    </location>
</feature>
<proteinExistence type="predicted"/>
<protein>
    <recommendedName>
        <fullName evidence="2">DUF7096 domain-containing protein</fullName>
    </recommendedName>
</protein>
<sequence length="696" mass="72458">MWVASVGESVMHGTRLLTVLVALGLIVGSVPGGAVGAAGAADAADVDSPDGAIERLDASTASTQTDGNATNDGNANDSDGDGASRATVGQQLATIIAVTDDEVSGDVTASSLDAALEDANESERAAVLAERSAALRERADEIVADQREARVAYEDGEITRGEFAQRLAVLAGQARTVDRGFERVAEGADGTSGIELRAAGYDRGANADARERLTRVTGTGASALLAQYTGERAGEFSLEVDGGVSIEVESDGGERSREIERDQPGDGSFNVTQSEALTAATAQLSTDDDGEWTLRSADRNEDDGYYEFEFTFFGPETTGEAEVSVDGQTGEAFEFEEELEPREQDGGDADETPLSISIANGTAEPGATVTLRVTAAGEPVEGATVELDDQDAGTTDADGRITVTLPDDEEVDIEVEDGDREGELEVTLRTGAGGDGDDDLGERLAVDGSVENETVEVSVTYDGEGVGGVSAYVDDELVGTTDADGTLSFDAPGVDDELEVTLEKGAFEAELEFEVGADGTLVAGDIDVDERDADDEDDDADGDDADGDDADDADDEDLSVAVVSGDPAPGATVTVEVTDADGEPVEGASVEVEGESVGTTDADGRIAVTLPTDDDEVEVEVEDGDREGELEIEFDADDEDEADADDTEDADDAEDADDEGDDNDDDRDDDDEDDDADDDRDDDDEDDDDDDDEEDE</sequence>
<name>M0NUA0_9EURY</name>
<organism evidence="3 4">
    <name type="scientific">Halorubrum lipolyticum DSM 21995</name>
    <dbReference type="NCBI Taxonomy" id="1227482"/>
    <lineage>
        <taxon>Archaea</taxon>
        <taxon>Methanobacteriati</taxon>
        <taxon>Methanobacteriota</taxon>
        <taxon>Stenosarchaea group</taxon>
        <taxon>Halobacteria</taxon>
        <taxon>Halobacteriales</taxon>
        <taxon>Haloferacaceae</taxon>
        <taxon>Halorubrum</taxon>
    </lineage>
</organism>
<feature type="region of interest" description="Disordered" evidence="1">
    <location>
        <begin position="518"/>
        <end position="696"/>
    </location>
</feature>
<accession>M0NUA0</accession>
<feature type="region of interest" description="Disordered" evidence="1">
    <location>
        <begin position="59"/>
        <end position="85"/>
    </location>
</feature>
<gene>
    <name evidence="3" type="ORF">C469_07441</name>
</gene>
<dbReference type="Pfam" id="PF23379">
    <property type="entry name" value="DUF7096"/>
    <property type="match status" value="1"/>
</dbReference>
<feature type="domain" description="DUF7096" evidence="2">
    <location>
        <begin position="16"/>
        <end position="199"/>
    </location>
</feature>
<keyword evidence="4" id="KW-1185">Reference proteome</keyword>
<dbReference type="Proteomes" id="UP000011650">
    <property type="component" value="Unassembled WGS sequence"/>
</dbReference>
<dbReference type="EMBL" id="AOJG01000017">
    <property type="protein sequence ID" value="EMA61512.1"/>
    <property type="molecule type" value="Genomic_DNA"/>
</dbReference>
<feature type="region of interest" description="Disordered" evidence="1">
    <location>
        <begin position="339"/>
        <end position="363"/>
    </location>
</feature>
<dbReference type="AlphaFoldDB" id="M0NUA0"/>
<feature type="compositionally biased region" description="Acidic residues" evidence="1">
    <location>
        <begin position="526"/>
        <end position="558"/>
    </location>
</feature>
<reference evidence="3 4" key="1">
    <citation type="journal article" date="2014" name="PLoS Genet.">
        <title>Phylogenetically driven sequencing of extremely halophilic archaea reveals strategies for static and dynamic osmo-response.</title>
        <authorList>
            <person name="Becker E.A."/>
            <person name="Seitzer P.M."/>
            <person name="Tritt A."/>
            <person name="Larsen D."/>
            <person name="Krusor M."/>
            <person name="Yao A.I."/>
            <person name="Wu D."/>
            <person name="Madern D."/>
            <person name="Eisen J.A."/>
            <person name="Darling A.E."/>
            <person name="Facciotti M.T."/>
        </authorList>
    </citation>
    <scope>NUCLEOTIDE SEQUENCE [LARGE SCALE GENOMIC DNA]</scope>
    <source>
        <strain evidence="3 4">DSM 21995</strain>
    </source>
</reference>
<evidence type="ECO:0000313" key="4">
    <source>
        <dbReference type="Proteomes" id="UP000011650"/>
    </source>
</evidence>
<dbReference type="PATRIC" id="fig|1227482.3.peg.1502"/>